<protein>
    <recommendedName>
        <fullName evidence="1">PPM-type phosphatase domain-containing protein</fullName>
    </recommendedName>
</protein>
<dbReference type="Pfam" id="PF00481">
    <property type="entry name" value="PP2C"/>
    <property type="match status" value="1"/>
</dbReference>
<accession>A0AA88GRU5</accession>
<dbReference type="InterPro" id="IPR036457">
    <property type="entry name" value="PPM-type-like_dom_sf"/>
</dbReference>
<reference evidence="2 3" key="1">
    <citation type="journal article" date="2018" name="BMC Genomics">
        <title>The genome of Naegleria lovaniensis, the basis for a comparative approach to unravel pathogenicity factors of the human pathogenic amoeba N. fowleri.</title>
        <authorList>
            <person name="Liechti N."/>
            <person name="Schurch N."/>
            <person name="Bruggmann R."/>
            <person name="Wittwer M."/>
        </authorList>
    </citation>
    <scope>NUCLEOTIDE SEQUENCE [LARGE SCALE GENOMIC DNA]</scope>
    <source>
        <strain evidence="2 3">ATCC 30569</strain>
    </source>
</reference>
<dbReference type="EMBL" id="PYSW02000017">
    <property type="protein sequence ID" value="KAG2385877.1"/>
    <property type="molecule type" value="Genomic_DNA"/>
</dbReference>
<keyword evidence="3" id="KW-1185">Reference proteome</keyword>
<proteinExistence type="predicted"/>
<dbReference type="SMART" id="SM00332">
    <property type="entry name" value="PP2Cc"/>
    <property type="match status" value="1"/>
</dbReference>
<dbReference type="AlphaFoldDB" id="A0AA88GRU5"/>
<gene>
    <name evidence="2" type="ORF">C9374_003026</name>
</gene>
<dbReference type="InterPro" id="IPR001932">
    <property type="entry name" value="PPM-type_phosphatase-like_dom"/>
</dbReference>
<dbReference type="CDD" id="cd00143">
    <property type="entry name" value="PP2Cc"/>
    <property type="match status" value="1"/>
</dbReference>
<dbReference type="PROSITE" id="PS51746">
    <property type="entry name" value="PPM_2"/>
    <property type="match status" value="1"/>
</dbReference>
<dbReference type="Proteomes" id="UP000816034">
    <property type="component" value="Unassembled WGS sequence"/>
</dbReference>
<feature type="domain" description="PPM-type phosphatase" evidence="1">
    <location>
        <begin position="242"/>
        <end position="465"/>
    </location>
</feature>
<evidence type="ECO:0000313" key="3">
    <source>
        <dbReference type="Proteomes" id="UP000816034"/>
    </source>
</evidence>
<comment type="caution">
    <text evidence="2">The sequence shown here is derived from an EMBL/GenBank/DDBJ whole genome shotgun (WGS) entry which is preliminary data.</text>
</comment>
<dbReference type="SUPFAM" id="SSF81606">
    <property type="entry name" value="PP2C-like"/>
    <property type="match status" value="1"/>
</dbReference>
<dbReference type="RefSeq" id="XP_044549870.1">
    <property type="nucleotide sequence ID" value="XM_044692509.1"/>
</dbReference>
<sequence>MTPLHRLSNNFLEIHKFLVTHNVSLGFDYLACFDLLGRNRLMHIFDYNTGLAYNPNIEALKEELYPIGFDTVSIQTILRKHQNQEVLEFRLNRTEFPELQRRGGDLDEEFEEGDDFSHFIVKRSLKKNNEVVLSLIGFMLNKGLHLQLTRNKSGKTAFDVLKEHVKPLTSMLPEKLLHHCKRPLISKAKHKFKITLRGNNVEIIEKGEEFVVCKKDNTVYAKLEVKNLAFTIVRTKMTHVVRVGFHEEKGLRPTMEDAHILCPSLNISSECSASLFAIFDGMEKLLSEKDFQSCGAVGIIVLIVNERVICANVGDCRALMFAFSEESNDDCEMVQMSRDFKAGYEKERMQQIGVKVVPGLPSRSFGDFQYKQPQVKITLNKPSLEHNVIIATPEVQSFHLNNYSKKKLLIVMACDGLFDKLSNQDVQQFVLNHKRESEQRLAESLCAQAIEKKTKDNVSVVVIGL</sequence>
<dbReference type="InterPro" id="IPR015655">
    <property type="entry name" value="PP2C"/>
</dbReference>
<dbReference type="Gene3D" id="3.60.40.10">
    <property type="entry name" value="PPM-type phosphatase domain"/>
    <property type="match status" value="2"/>
</dbReference>
<evidence type="ECO:0000259" key="1">
    <source>
        <dbReference type="PROSITE" id="PS51746"/>
    </source>
</evidence>
<dbReference type="GO" id="GO:0004722">
    <property type="term" value="F:protein serine/threonine phosphatase activity"/>
    <property type="evidence" value="ECO:0007669"/>
    <property type="project" value="InterPro"/>
</dbReference>
<evidence type="ECO:0000313" key="2">
    <source>
        <dbReference type="EMBL" id="KAG2385877.1"/>
    </source>
</evidence>
<organism evidence="2 3">
    <name type="scientific">Naegleria lovaniensis</name>
    <name type="common">Amoeba</name>
    <dbReference type="NCBI Taxonomy" id="51637"/>
    <lineage>
        <taxon>Eukaryota</taxon>
        <taxon>Discoba</taxon>
        <taxon>Heterolobosea</taxon>
        <taxon>Tetramitia</taxon>
        <taxon>Eutetramitia</taxon>
        <taxon>Vahlkampfiidae</taxon>
        <taxon>Naegleria</taxon>
    </lineage>
</organism>
<dbReference type="PANTHER" id="PTHR47992">
    <property type="entry name" value="PROTEIN PHOSPHATASE"/>
    <property type="match status" value="1"/>
</dbReference>
<name>A0AA88GRU5_NAELO</name>
<dbReference type="GeneID" id="68095481"/>